<dbReference type="SUPFAM" id="SSF53092">
    <property type="entry name" value="Creatinase/prolidase N-terminal domain"/>
    <property type="match status" value="1"/>
</dbReference>
<dbReference type="Gene3D" id="3.40.350.10">
    <property type="entry name" value="Creatinase/prolidase N-terminal domain"/>
    <property type="match status" value="1"/>
</dbReference>
<dbReference type="GO" id="GO:0016787">
    <property type="term" value="F:hydrolase activity"/>
    <property type="evidence" value="ECO:0007669"/>
    <property type="project" value="UniProtKB-KW"/>
</dbReference>
<comment type="cofactor">
    <cofactor evidence="1">
        <name>Mn(2+)</name>
        <dbReference type="ChEBI" id="CHEBI:29035"/>
    </cofactor>
</comment>
<evidence type="ECO:0000313" key="9">
    <source>
        <dbReference type="EMBL" id="EFH94361.1"/>
    </source>
</evidence>
<dbReference type="PANTHER" id="PTHR46112:SF10">
    <property type="entry name" value="DIPEPTIDASE YKVY-RELATED"/>
    <property type="match status" value="1"/>
</dbReference>
<comment type="similarity">
    <text evidence="2 6">Belongs to the peptidase M24B family.</text>
</comment>
<dbReference type="InterPro" id="IPR029149">
    <property type="entry name" value="Creatin/AminoP/Spt16_N"/>
</dbReference>
<dbReference type="Pfam" id="PF01321">
    <property type="entry name" value="Creatinase_N"/>
    <property type="match status" value="1"/>
</dbReference>
<organism evidence="9">
    <name type="scientific">Staphylococcus aureus subsp. aureus MN8</name>
    <dbReference type="NCBI Taxonomy" id="548470"/>
    <lineage>
        <taxon>Bacteria</taxon>
        <taxon>Bacillati</taxon>
        <taxon>Bacillota</taxon>
        <taxon>Bacilli</taxon>
        <taxon>Bacillales</taxon>
        <taxon>Staphylococcaceae</taxon>
        <taxon>Staphylococcus</taxon>
    </lineage>
</organism>
<evidence type="ECO:0000256" key="3">
    <source>
        <dbReference type="ARBA" id="ARBA00022723"/>
    </source>
</evidence>
<keyword evidence="5" id="KW-0464">Manganese</keyword>
<feature type="domain" description="Creatinase N-terminal" evidence="8">
    <location>
        <begin position="11"/>
        <end position="137"/>
    </location>
</feature>
<dbReference type="FunFam" id="3.90.230.10:FF:000014">
    <property type="entry name" value="Aminopeptidase P family protein"/>
    <property type="match status" value="1"/>
</dbReference>
<accession>A0A0E1XF19</accession>
<name>A0A0E1XF19_STAAU</name>
<dbReference type="Gene3D" id="3.90.230.10">
    <property type="entry name" value="Creatinase/methionine aminopeptidase superfamily"/>
    <property type="match status" value="1"/>
</dbReference>
<sequence length="358" mass="40542">MLRSVYKMTKISKIIDELNNQQADAAWITTPLNVYYFTGYRSEPHERLFALLIKKDGKQVLFCPKMEVEEVKASPFTGEIVGYLDTENPFSLYPQTINKLLIESEHLTVARQKQLISGFNVNSFGDVDLTIKQLRNIKSEDEINKIRKAAELADKCIEIGVSYLKESVTEREVVNHIEQTIKQYGVNEMSFDTMVLFGDHAASPHGTPGDRRLKSNEYVLFDLGVIYEHYCSDMTRTIKFGEPSQEAQEIYNIVLEAETSAIQAIKPGIPLKDIDHIARNIISEKGYGEYFPHRLGHGLGLQEHEYQDVSSTNSNLLEAGMVITIEPGIYVPGVAGVRIEDDILVTNEGYEVLTHYEK</sequence>
<dbReference type="Proteomes" id="UP000003455">
    <property type="component" value="Chromosome"/>
</dbReference>
<dbReference type="GO" id="GO:0046872">
    <property type="term" value="F:metal ion binding"/>
    <property type="evidence" value="ECO:0007669"/>
    <property type="project" value="UniProtKB-KW"/>
</dbReference>
<dbReference type="PANTHER" id="PTHR46112">
    <property type="entry name" value="AMINOPEPTIDASE"/>
    <property type="match status" value="1"/>
</dbReference>
<protein>
    <submittedName>
        <fullName evidence="9">Creatinase</fullName>
    </submittedName>
</protein>
<evidence type="ECO:0000256" key="2">
    <source>
        <dbReference type="ARBA" id="ARBA00008766"/>
    </source>
</evidence>
<evidence type="ECO:0000259" key="7">
    <source>
        <dbReference type="Pfam" id="PF00557"/>
    </source>
</evidence>
<dbReference type="HOGENOM" id="CLU_017266_4_2_9"/>
<dbReference type="InterPro" id="IPR001131">
    <property type="entry name" value="Peptidase_M24B_aminopep-P_CS"/>
</dbReference>
<dbReference type="AlphaFoldDB" id="A0A0E1XF19"/>
<keyword evidence="4" id="KW-0378">Hydrolase</keyword>
<feature type="domain" description="Peptidase M24" evidence="7">
    <location>
        <begin position="145"/>
        <end position="347"/>
    </location>
</feature>
<dbReference type="InterPro" id="IPR000994">
    <property type="entry name" value="Pept_M24"/>
</dbReference>
<evidence type="ECO:0000256" key="5">
    <source>
        <dbReference type="ARBA" id="ARBA00023211"/>
    </source>
</evidence>
<reference evidence="9" key="1">
    <citation type="submission" date="2010-05" db="EMBL/GenBank/DDBJ databases">
        <authorList>
            <person name="Muzny D."/>
            <person name="Qin X."/>
            <person name="Buhay C."/>
            <person name="Dugan-Rocha S."/>
            <person name="Ding Y."/>
            <person name="Chen G."/>
            <person name="Hawes A."/>
            <person name="Holder M."/>
            <person name="Jhangiani S."/>
            <person name="Johnson A."/>
            <person name="Khan Z."/>
            <person name="Li Z."/>
            <person name="Liu W."/>
            <person name="Liu X."/>
            <person name="Perez L."/>
            <person name="Shen H."/>
            <person name="Wang Q."/>
            <person name="Watt J."/>
            <person name="Xi L."/>
            <person name="Xin Y."/>
            <person name="Zhou J."/>
            <person name="Deng J."/>
            <person name="Jiang H."/>
            <person name="Liu Y."/>
            <person name="Qu J."/>
            <person name="Song X.-Z."/>
            <person name="Zhang L."/>
            <person name="Villasana D."/>
            <person name="Johnson A."/>
            <person name="Liu J."/>
            <person name="Liyanage D."/>
            <person name="Lorensuhewa L."/>
            <person name="Robinson T."/>
            <person name="Song A."/>
            <person name="Song B.-B."/>
            <person name="Dinh H."/>
            <person name="Thornton R."/>
            <person name="Coyle M."/>
            <person name="Francisco L."/>
            <person name="Jackson L."/>
            <person name="Javaid M."/>
            <person name="Korchina V."/>
            <person name="Kovar C."/>
            <person name="Mata R."/>
            <person name="Mathew T."/>
            <person name="Ngo R."/>
            <person name="Nguyen L."/>
            <person name="Nguyen N."/>
            <person name="Okwuonu G."/>
            <person name="Ongeri F."/>
            <person name="Pham C."/>
            <person name="Simmons D."/>
            <person name="Wilczek-Boney K."/>
            <person name="Hale W."/>
            <person name="Jakkamsetti A."/>
            <person name="Pham P."/>
            <person name="Ruth R."/>
            <person name="San Lucas F."/>
            <person name="Warren J."/>
            <person name="Zhang J."/>
            <person name="Zhao Z."/>
            <person name="Zhou C."/>
            <person name="Zhu D."/>
            <person name="Lee S."/>
            <person name="Bess C."/>
            <person name="Blankenburg K."/>
            <person name="Forbes L."/>
            <person name="Fu Q."/>
            <person name="Gubbala S."/>
            <person name="Hirani K."/>
            <person name="Jayaseelan J.C."/>
            <person name="Lara F."/>
            <person name="Munidasa M."/>
            <person name="Palculict T."/>
            <person name="Patil S."/>
            <person name="Pu L.-L."/>
            <person name="Saada N."/>
            <person name="Tang L."/>
            <person name="Weissenberger G."/>
            <person name="Zhu Y."/>
            <person name="Hemphill L."/>
            <person name="Shang Y."/>
            <person name="Youmans B."/>
            <person name="Ayvaz T."/>
            <person name="Ross M."/>
            <person name="Santibanez J."/>
            <person name="Aqrawi P."/>
            <person name="Gross S."/>
            <person name="Joshi V."/>
            <person name="Fowler G."/>
            <person name="Nazareth L."/>
            <person name="Reid J."/>
            <person name="Worley K."/>
            <person name="Petrosino J."/>
            <person name="Highlander S."/>
            <person name="Gibbs R."/>
        </authorList>
    </citation>
    <scope>NUCLEOTIDE SEQUENCE [LARGE SCALE GENOMIC DNA]</scope>
    <source>
        <strain evidence="9">MN8</strain>
    </source>
</reference>
<dbReference type="InterPro" id="IPR036005">
    <property type="entry name" value="Creatinase/aminopeptidase-like"/>
</dbReference>
<dbReference type="EMBL" id="ACJA02000004">
    <property type="protein sequence ID" value="EFH94361.1"/>
    <property type="molecule type" value="Genomic_DNA"/>
</dbReference>
<dbReference type="Pfam" id="PF00557">
    <property type="entry name" value="Peptidase_M24"/>
    <property type="match status" value="1"/>
</dbReference>
<evidence type="ECO:0000256" key="4">
    <source>
        <dbReference type="ARBA" id="ARBA00022801"/>
    </source>
</evidence>
<dbReference type="InterPro" id="IPR000587">
    <property type="entry name" value="Creatinase_N"/>
</dbReference>
<dbReference type="CDD" id="cd01092">
    <property type="entry name" value="APP-like"/>
    <property type="match status" value="1"/>
</dbReference>
<gene>
    <name evidence="9" type="ORF">HMPREF0769_11982</name>
</gene>
<evidence type="ECO:0000256" key="1">
    <source>
        <dbReference type="ARBA" id="ARBA00001936"/>
    </source>
</evidence>
<dbReference type="SUPFAM" id="SSF55920">
    <property type="entry name" value="Creatinase/aminopeptidase"/>
    <property type="match status" value="1"/>
</dbReference>
<keyword evidence="3 6" id="KW-0479">Metal-binding</keyword>
<proteinExistence type="inferred from homology"/>
<dbReference type="PROSITE" id="PS00491">
    <property type="entry name" value="PROLINE_PEPTIDASE"/>
    <property type="match status" value="1"/>
</dbReference>
<evidence type="ECO:0000259" key="8">
    <source>
        <dbReference type="Pfam" id="PF01321"/>
    </source>
</evidence>
<evidence type="ECO:0000256" key="6">
    <source>
        <dbReference type="RuleBase" id="RU000590"/>
    </source>
</evidence>
<dbReference type="InterPro" id="IPR050659">
    <property type="entry name" value="Peptidase_M24B"/>
</dbReference>
<comment type="caution">
    <text evidence="9">The sequence shown here is derived from an EMBL/GenBank/DDBJ whole genome shotgun (WGS) entry which is preliminary data.</text>
</comment>